<dbReference type="OrthoDB" id="9811980at2"/>
<evidence type="ECO:0000313" key="10">
    <source>
        <dbReference type="Proteomes" id="UP000001192"/>
    </source>
</evidence>
<comment type="subcellular location">
    <subcellularLocation>
        <location evidence="1">Cell membrane</location>
        <topology evidence="1">Multi-pass membrane protein</topology>
    </subcellularLocation>
</comment>
<dbReference type="Pfam" id="PF03773">
    <property type="entry name" value="ArsP_1"/>
    <property type="match status" value="1"/>
</dbReference>
<dbReference type="Proteomes" id="UP000001192">
    <property type="component" value="Chromosome 1"/>
</dbReference>
<protein>
    <submittedName>
        <fullName evidence="9">Permease</fullName>
    </submittedName>
</protein>
<dbReference type="KEGG" id="bph:Bphy_2044"/>
<evidence type="ECO:0000256" key="4">
    <source>
        <dbReference type="ARBA" id="ARBA00022692"/>
    </source>
</evidence>
<feature type="transmembrane region" description="Helical" evidence="8">
    <location>
        <begin position="89"/>
        <end position="112"/>
    </location>
</feature>
<feature type="region of interest" description="Disordered" evidence="7">
    <location>
        <begin position="380"/>
        <end position="406"/>
    </location>
</feature>
<dbReference type="PANTHER" id="PTHR42775:SF1">
    <property type="entry name" value="PERMEASE RV2963-RELATED"/>
    <property type="match status" value="1"/>
</dbReference>
<evidence type="ECO:0000313" key="9">
    <source>
        <dbReference type="EMBL" id="ACC71222.1"/>
    </source>
</evidence>
<accession>B2JDR2</accession>
<comment type="similarity">
    <text evidence="2">Belongs to the UPF0718 family.</text>
</comment>
<feature type="transmembrane region" description="Helical" evidence="8">
    <location>
        <begin position="346"/>
        <end position="366"/>
    </location>
</feature>
<sequence length="406" mass="44385">MQILSATGHALWMSFTMLWQIFWGLSLGFLFSAVIEVTVSKSEMSRLLPDDSPRSLTLASLFGAASSSCSYAAVAMARSMIRKGADFTAAMAFQFAATNLVLELGVLMWVLIAWQFAAAEFIGGPIMIVVLALLFRFFLRPSLKRCAIDQANKGVAGSMEGHAAMSMGKQEGTWRKRLTSRDGWKAMSHSYVMNWTMLWRDIGVGLLVAGAVAAWVPDSFWQTFFLASHPTIAMVWGAFVGPLIAIASFTCSVGNVPLAAVLWKGGISFGGVASFIFGDLVILPIINIYRKYYGGKMTGFMAATFYIAMVVAALIVEGLFQLLGWVPHERHTAVVDAAITFNYTTVLNIIFGIVFIALTIVFFRTGGVEMMHMMKRAEHPATGNGHEHHAHGSEASRDESRSHQSH</sequence>
<dbReference type="GO" id="GO:0005886">
    <property type="term" value="C:plasma membrane"/>
    <property type="evidence" value="ECO:0007669"/>
    <property type="project" value="UniProtKB-SubCell"/>
</dbReference>
<evidence type="ECO:0000256" key="7">
    <source>
        <dbReference type="SAM" id="MobiDB-lite"/>
    </source>
</evidence>
<evidence type="ECO:0000256" key="2">
    <source>
        <dbReference type="ARBA" id="ARBA00006386"/>
    </source>
</evidence>
<feature type="transmembrane region" description="Helical" evidence="8">
    <location>
        <begin position="55"/>
        <end position="77"/>
    </location>
</feature>
<evidence type="ECO:0000256" key="6">
    <source>
        <dbReference type="ARBA" id="ARBA00023136"/>
    </source>
</evidence>
<dbReference type="InterPro" id="IPR053166">
    <property type="entry name" value="UPF0718_permease"/>
</dbReference>
<dbReference type="RefSeq" id="WP_012401429.1">
    <property type="nucleotide sequence ID" value="NC_010622.1"/>
</dbReference>
<name>B2JDR2_PARP8</name>
<keyword evidence="6 8" id="KW-0472">Membrane</keyword>
<dbReference type="PANTHER" id="PTHR42775">
    <property type="entry name" value="PERMEASE RV2963-RELATED"/>
    <property type="match status" value="1"/>
</dbReference>
<proteinExistence type="inferred from homology"/>
<dbReference type="HOGENOM" id="CLU_039704_0_0_4"/>
<keyword evidence="4 8" id="KW-0812">Transmembrane</keyword>
<dbReference type="eggNOG" id="COG0701">
    <property type="taxonomic scope" value="Bacteria"/>
</dbReference>
<organism evidence="9 10">
    <name type="scientific">Paraburkholderia phymatum (strain DSM 17167 / CIP 108236 / LMG 21445 / STM815)</name>
    <name type="common">Burkholderia phymatum</name>
    <dbReference type="NCBI Taxonomy" id="391038"/>
    <lineage>
        <taxon>Bacteria</taxon>
        <taxon>Pseudomonadati</taxon>
        <taxon>Pseudomonadota</taxon>
        <taxon>Betaproteobacteria</taxon>
        <taxon>Burkholderiales</taxon>
        <taxon>Burkholderiaceae</taxon>
        <taxon>Paraburkholderia</taxon>
    </lineage>
</organism>
<feature type="transmembrane region" description="Helical" evidence="8">
    <location>
        <begin position="301"/>
        <end position="326"/>
    </location>
</feature>
<gene>
    <name evidence="9" type="ordered locus">Bphy_2044</name>
</gene>
<feature type="transmembrane region" description="Helical" evidence="8">
    <location>
        <begin position="12"/>
        <end position="35"/>
    </location>
</feature>
<evidence type="ECO:0000256" key="3">
    <source>
        <dbReference type="ARBA" id="ARBA00022475"/>
    </source>
</evidence>
<evidence type="ECO:0000256" key="1">
    <source>
        <dbReference type="ARBA" id="ARBA00004651"/>
    </source>
</evidence>
<dbReference type="InterPro" id="IPR005524">
    <property type="entry name" value="DUF318"/>
</dbReference>
<feature type="transmembrane region" description="Helical" evidence="8">
    <location>
        <begin position="118"/>
        <end position="139"/>
    </location>
</feature>
<evidence type="ECO:0000256" key="8">
    <source>
        <dbReference type="SAM" id="Phobius"/>
    </source>
</evidence>
<keyword evidence="5 8" id="KW-1133">Transmembrane helix</keyword>
<dbReference type="AlphaFoldDB" id="B2JDR2"/>
<keyword evidence="10" id="KW-1185">Reference proteome</keyword>
<dbReference type="STRING" id="391038.Bphy_2044"/>
<dbReference type="EMBL" id="CP001043">
    <property type="protein sequence ID" value="ACC71222.1"/>
    <property type="molecule type" value="Genomic_DNA"/>
</dbReference>
<evidence type="ECO:0000256" key="5">
    <source>
        <dbReference type="ARBA" id="ARBA00022989"/>
    </source>
</evidence>
<reference evidence="10" key="1">
    <citation type="journal article" date="2014" name="Stand. Genomic Sci.">
        <title>Complete genome sequence of Burkholderia phymatum STM815(T), a broad host range and efficient nitrogen-fixing symbiont of Mimosa species.</title>
        <authorList>
            <person name="Moulin L."/>
            <person name="Klonowska A."/>
            <person name="Caroline B."/>
            <person name="Booth K."/>
            <person name="Vriezen J.A."/>
            <person name="Melkonian R."/>
            <person name="James E.K."/>
            <person name="Young J.P."/>
            <person name="Bena G."/>
            <person name="Hauser L."/>
            <person name="Land M."/>
            <person name="Kyrpides N."/>
            <person name="Bruce D."/>
            <person name="Chain P."/>
            <person name="Copeland A."/>
            <person name="Pitluck S."/>
            <person name="Woyke T."/>
            <person name="Lizotte-Waniewski M."/>
            <person name="Bristow J."/>
            <person name="Riley M."/>
        </authorList>
    </citation>
    <scope>NUCLEOTIDE SEQUENCE [LARGE SCALE GENOMIC DNA]</scope>
    <source>
        <strain evidence="10">DSM 17167 / CIP 108236 / LMG 21445 / STM815</strain>
    </source>
</reference>
<feature type="transmembrane region" description="Helical" evidence="8">
    <location>
        <begin position="197"/>
        <end position="215"/>
    </location>
</feature>
<feature type="transmembrane region" description="Helical" evidence="8">
    <location>
        <begin position="269"/>
        <end position="289"/>
    </location>
</feature>
<keyword evidence="3" id="KW-1003">Cell membrane</keyword>